<evidence type="ECO:0000313" key="11">
    <source>
        <dbReference type="EMBL" id="KKW68045.1"/>
    </source>
</evidence>
<dbReference type="SUPFAM" id="SSF111352">
    <property type="entry name" value="Ammonium transporter"/>
    <property type="match status" value="1"/>
</dbReference>
<feature type="domain" description="Ammonium transporter AmtB-like" evidence="10">
    <location>
        <begin position="51"/>
        <end position="445"/>
    </location>
</feature>
<comment type="caution">
    <text evidence="11">The sequence shown here is derived from an EMBL/GenBank/DDBJ whole genome shotgun (WGS) entry which is preliminary data.</text>
</comment>
<feature type="transmembrane region" description="Helical" evidence="8">
    <location>
        <begin position="351"/>
        <end position="378"/>
    </location>
</feature>
<dbReference type="InterPro" id="IPR024041">
    <property type="entry name" value="NH4_transpt_AmtB-like_dom"/>
</dbReference>
<keyword evidence="5 8" id="KW-1133">Transmembrane helix</keyword>
<feature type="transmembrane region" description="Helical" evidence="8">
    <location>
        <begin position="321"/>
        <end position="339"/>
    </location>
</feature>
<keyword evidence="4 8" id="KW-0812">Transmembrane</keyword>
<dbReference type="OrthoDB" id="9814202at2"/>
<proteinExistence type="inferred from homology"/>
<accession>A0A0U1Q0B7</accession>
<feature type="transmembrane region" description="Helical" evidence="8">
    <location>
        <begin position="390"/>
        <end position="414"/>
    </location>
</feature>
<feature type="transmembrane region" description="Helical" evidence="8">
    <location>
        <begin position="84"/>
        <end position="104"/>
    </location>
</feature>
<feature type="signal peptide" evidence="9">
    <location>
        <begin position="1"/>
        <end position="37"/>
    </location>
</feature>
<evidence type="ECO:0000256" key="9">
    <source>
        <dbReference type="SAM" id="SignalP"/>
    </source>
</evidence>
<evidence type="ECO:0000259" key="10">
    <source>
        <dbReference type="Pfam" id="PF00909"/>
    </source>
</evidence>
<dbReference type="AlphaFoldDB" id="A0A0U1Q0B7"/>
<reference evidence="11 12" key="1">
    <citation type="submission" date="2015-05" db="EMBL/GenBank/DDBJ databases">
        <title>Draft genome sequence of Lampropedia sp. CT6, isolated from the microbial mat of a hot water spring, located at Manikaran, India.</title>
        <authorList>
            <person name="Tripathi C."/>
            <person name="Rani P."/>
            <person name="Mahato N.K."/>
            <person name="Lal R."/>
        </authorList>
    </citation>
    <scope>NUCLEOTIDE SEQUENCE [LARGE SCALE GENOMIC DNA]</scope>
    <source>
        <strain evidence="11 12">CT6</strain>
    </source>
</reference>
<feature type="transmembrane region" description="Helical" evidence="8">
    <location>
        <begin position="141"/>
        <end position="163"/>
    </location>
</feature>
<feature type="transmembrane region" description="Helical" evidence="8">
    <location>
        <begin position="47"/>
        <end position="72"/>
    </location>
</feature>
<comment type="subcellular location">
    <subcellularLocation>
        <location evidence="8">Cell membrane</location>
        <topology evidence="8">Multi-pass membrane protein</topology>
    </subcellularLocation>
    <subcellularLocation>
        <location evidence="1">Membrane</location>
        <topology evidence="1">Multi-pass membrane protein</topology>
    </subcellularLocation>
</comment>
<keyword evidence="6 8" id="KW-0472">Membrane</keyword>
<evidence type="ECO:0000313" key="12">
    <source>
        <dbReference type="Proteomes" id="UP000050580"/>
    </source>
</evidence>
<dbReference type="InterPro" id="IPR001905">
    <property type="entry name" value="Ammonium_transpt"/>
</dbReference>
<dbReference type="PATRIC" id="fig|1610491.3.peg.1660"/>
<dbReference type="PANTHER" id="PTHR43029">
    <property type="entry name" value="AMMONIUM TRANSPORTER MEP2"/>
    <property type="match status" value="1"/>
</dbReference>
<evidence type="ECO:0000256" key="5">
    <source>
        <dbReference type="ARBA" id="ARBA00022989"/>
    </source>
</evidence>
<evidence type="ECO:0000256" key="8">
    <source>
        <dbReference type="RuleBase" id="RU362002"/>
    </source>
</evidence>
<keyword evidence="3 8" id="KW-0813">Transport</keyword>
<dbReference type="Proteomes" id="UP000050580">
    <property type="component" value="Unassembled WGS sequence"/>
</dbReference>
<comment type="similarity">
    <text evidence="2 8">Belongs to the ammonia transporter channel (TC 1.A.11.2) family.</text>
</comment>
<feature type="chain" id="PRO_5006713047" description="Ammonium transporter" evidence="9">
    <location>
        <begin position="38"/>
        <end position="449"/>
    </location>
</feature>
<name>A0A0U1Q0B7_9BURK</name>
<keyword evidence="7 8" id="KW-0924">Ammonia transport</keyword>
<evidence type="ECO:0000256" key="7">
    <source>
        <dbReference type="ARBA" id="ARBA00023177"/>
    </source>
</evidence>
<organism evidence="11 12">
    <name type="scientific">Lampropedia cohaerens</name>
    <dbReference type="NCBI Taxonomy" id="1610491"/>
    <lineage>
        <taxon>Bacteria</taxon>
        <taxon>Pseudomonadati</taxon>
        <taxon>Pseudomonadota</taxon>
        <taxon>Betaproteobacteria</taxon>
        <taxon>Burkholderiales</taxon>
        <taxon>Comamonadaceae</taxon>
        <taxon>Lampropedia</taxon>
    </lineage>
</organism>
<dbReference type="PANTHER" id="PTHR43029:SF10">
    <property type="entry name" value="AMMONIUM TRANSPORTER MEP2"/>
    <property type="match status" value="1"/>
</dbReference>
<evidence type="ECO:0000256" key="4">
    <source>
        <dbReference type="ARBA" id="ARBA00022692"/>
    </source>
</evidence>
<dbReference type="Pfam" id="PF00909">
    <property type="entry name" value="Ammonium_transp"/>
    <property type="match status" value="1"/>
</dbReference>
<dbReference type="EMBL" id="LBNQ01000023">
    <property type="protein sequence ID" value="KKW68045.1"/>
    <property type="molecule type" value="Genomic_DNA"/>
</dbReference>
<dbReference type="GO" id="GO:0005886">
    <property type="term" value="C:plasma membrane"/>
    <property type="evidence" value="ECO:0007669"/>
    <property type="project" value="UniProtKB-SubCell"/>
</dbReference>
<gene>
    <name evidence="11" type="ORF">AAV94_07810</name>
</gene>
<evidence type="ECO:0000256" key="1">
    <source>
        <dbReference type="ARBA" id="ARBA00004141"/>
    </source>
</evidence>
<evidence type="ECO:0000256" key="6">
    <source>
        <dbReference type="ARBA" id="ARBA00023136"/>
    </source>
</evidence>
<comment type="caution">
    <text evidence="8">Lacks conserved residue(s) required for the propagation of feature annotation.</text>
</comment>
<feature type="transmembrane region" description="Helical" evidence="8">
    <location>
        <begin position="247"/>
        <end position="266"/>
    </location>
</feature>
<dbReference type="InterPro" id="IPR029020">
    <property type="entry name" value="Ammonium/urea_transptr"/>
</dbReference>
<protein>
    <recommendedName>
        <fullName evidence="8">Ammonium transporter</fullName>
    </recommendedName>
</protein>
<feature type="transmembrane region" description="Helical" evidence="8">
    <location>
        <begin position="209"/>
        <end position="226"/>
    </location>
</feature>
<dbReference type="RefSeq" id="WP_046741747.1">
    <property type="nucleotide sequence ID" value="NZ_LBNQ01000023.1"/>
</dbReference>
<keyword evidence="12" id="KW-1185">Reference proteome</keyword>
<dbReference type="STRING" id="1610491.AAV94_07810"/>
<feature type="transmembrane region" description="Helical" evidence="8">
    <location>
        <begin position="170"/>
        <end position="189"/>
    </location>
</feature>
<keyword evidence="9" id="KW-0732">Signal</keyword>
<sequence>MNLPLPSHPTITDRKLKSSLLVAPTLGTALLAMPAWAQETTTALADPGHTAFVFACALAVLLMTIPGLALFYAGLVRAKNVLSVLMQVFATTSVISILWVLYGYSLAFTDGGSLQAFIGGLDKVFLRRVNTESLVGEIPELLYILFMGLFAAITPALIVGGFAERMKFSAVMLFTVIWFTINYIPMAHMGWGGGWVFEWGPQDFAGGNVVHINIGVAALVAAWMVGPRLEPTMAPHNMTMNMTGASLLWVGWLGFCGGCALVANGYSMLVVFNTMLGSAGGATAWMLIEWLHRGKPSMLGIASGAITGLVAITPACGFVGPVGAILVGVLSTPVCILAVEKLKPMLGQDDALDVFGIHGIGGIIGGLLTTVFALSVFAGQGLPEGRGLGAQMLVQIGAIVFSIIFSAITSYIALKIASIACGGLRVSDEQQEIGLDPSEHGEVGYKLSA</sequence>
<evidence type="ECO:0000256" key="2">
    <source>
        <dbReference type="ARBA" id="ARBA00005887"/>
    </source>
</evidence>
<dbReference type="Gene3D" id="1.10.3430.10">
    <property type="entry name" value="Ammonium transporter AmtB like domains"/>
    <property type="match status" value="1"/>
</dbReference>
<dbReference type="GO" id="GO:0008519">
    <property type="term" value="F:ammonium channel activity"/>
    <property type="evidence" value="ECO:0007669"/>
    <property type="project" value="InterPro"/>
</dbReference>
<dbReference type="NCBIfam" id="TIGR00836">
    <property type="entry name" value="amt"/>
    <property type="match status" value="1"/>
</dbReference>
<evidence type="ECO:0000256" key="3">
    <source>
        <dbReference type="ARBA" id="ARBA00022448"/>
    </source>
</evidence>